<dbReference type="PROSITE" id="PS51257">
    <property type="entry name" value="PROKAR_LIPOPROTEIN"/>
    <property type="match status" value="1"/>
</dbReference>
<dbReference type="Proteomes" id="UP000641646">
    <property type="component" value="Unassembled WGS sequence"/>
</dbReference>
<feature type="transmembrane region" description="Helical" evidence="1">
    <location>
        <begin position="236"/>
        <end position="257"/>
    </location>
</feature>
<evidence type="ECO:0000313" key="2">
    <source>
        <dbReference type="EMBL" id="MBD2179853.1"/>
    </source>
</evidence>
<evidence type="ECO:0000256" key="1">
    <source>
        <dbReference type="SAM" id="Phobius"/>
    </source>
</evidence>
<keyword evidence="1" id="KW-1133">Transmembrane helix</keyword>
<evidence type="ECO:0000313" key="3">
    <source>
        <dbReference type="Proteomes" id="UP000641646"/>
    </source>
</evidence>
<comment type="caution">
    <text evidence="2">The sequence shown here is derived from an EMBL/GenBank/DDBJ whole genome shotgun (WGS) entry which is preliminary data.</text>
</comment>
<organism evidence="2 3">
    <name type="scientific">Aerosakkonema funiforme FACHB-1375</name>
    <dbReference type="NCBI Taxonomy" id="2949571"/>
    <lineage>
        <taxon>Bacteria</taxon>
        <taxon>Bacillati</taxon>
        <taxon>Cyanobacteriota</taxon>
        <taxon>Cyanophyceae</taxon>
        <taxon>Oscillatoriophycideae</taxon>
        <taxon>Aerosakkonematales</taxon>
        <taxon>Aerosakkonemataceae</taxon>
        <taxon>Aerosakkonema</taxon>
    </lineage>
</organism>
<dbReference type="RefSeq" id="WP_190461470.1">
    <property type="nucleotide sequence ID" value="NZ_JACJPW010000003.1"/>
</dbReference>
<reference evidence="2" key="1">
    <citation type="journal article" date="2015" name="ISME J.">
        <title>Draft Genome Sequence of Streptomyces incarnatus NRRL8089, which Produces the Nucleoside Antibiotic Sinefungin.</title>
        <authorList>
            <person name="Oshima K."/>
            <person name="Hattori M."/>
            <person name="Shimizu H."/>
            <person name="Fukuda K."/>
            <person name="Nemoto M."/>
            <person name="Inagaki K."/>
            <person name="Tamura T."/>
        </authorList>
    </citation>
    <scope>NUCLEOTIDE SEQUENCE</scope>
    <source>
        <strain evidence="2">FACHB-1375</strain>
    </source>
</reference>
<gene>
    <name evidence="2" type="ORF">H6G03_01790</name>
</gene>
<reference evidence="2" key="2">
    <citation type="submission" date="2020-08" db="EMBL/GenBank/DDBJ databases">
        <authorList>
            <person name="Chen M."/>
            <person name="Teng W."/>
            <person name="Zhao L."/>
            <person name="Hu C."/>
            <person name="Zhou Y."/>
            <person name="Han B."/>
            <person name="Song L."/>
            <person name="Shu W."/>
        </authorList>
    </citation>
    <scope>NUCLEOTIDE SEQUENCE</scope>
    <source>
        <strain evidence="2">FACHB-1375</strain>
    </source>
</reference>
<sequence>MKKEKMTPETAKRKKHFLFLFSFAFCLLTFLTGCVQYDLGVTFKNTNSGELVQHINLKEKLAEFSKATVDQWLNSIESRADRLRGKTQRISDNELVVTIPFNNGEELAEKINQFFNPIDEKKAEAANSNYTDLPKINSHLTLNQGNFLLVVRNKLSYDLDLRSLAVISPEGKVAIDADSLFQLDFSLNTPWGASTAANAENAIVPASSANGHQLVWKLKPGEINHIEAVFWLPSPLGIGAVAIALLVAAGILIKYGVGKPKLKIQKA</sequence>
<proteinExistence type="predicted"/>
<keyword evidence="1" id="KW-0472">Membrane</keyword>
<dbReference type="AlphaFoldDB" id="A0A926VAM3"/>
<dbReference type="InterPro" id="IPR021499">
    <property type="entry name" value="DUF3153"/>
</dbReference>
<keyword evidence="1" id="KW-0812">Transmembrane</keyword>
<dbReference type="EMBL" id="JACJPW010000003">
    <property type="protein sequence ID" value="MBD2179853.1"/>
    <property type="molecule type" value="Genomic_DNA"/>
</dbReference>
<dbReference type="Pfam" id="PF11353">
    <property type="entry name" value="DUF3153"/>
    <property type="match status" value="1"/>
</dbReference>
<name>A0A926VAM3_9CYAN</name>
<accession>A0A926VAM3</accession>
<protein>
    <submittedName>
        <fullName evidence="2">DUF3153 domain-containing protein</fullName>
    </submittedName>
</protein>
<keyword evidence="3" id="KW-1185">Reference proteome</keyword>